<gene>
    <name evidence="5" type="ORF">PSON_ATCC_30995.1.T1500027</name>
</gene>
<name>A0A8S1R8U0_9CILI</name>
<evidence type="ECO:0000256" key="3">
    <source>
        <dbReference type="ARBA" id="ARBA00022840"/>
    </source>
</evidence>
<comment type="subunit">
    <text evidence="1">Monomer.</text>
</comment>
<dbReference type="PANTHER" id="PTHR24346:SF30">
    <property type="entry name" value="MATERNAL EMBRYONIC LEUCINE ZIPPER KINASE"/>
    <property type="match status" value="1"/>
</dbReference>
<feature type="domain" description="Protein kinase" evidence="4">
    <location>
        <begin position="16"/>
        <end position="271"/>
    </location>
</feature>
<comment type="caution">
    <text evidence="5">The sequence shown here is derived from an EMBL/GenBank/DDBJ whole genome shotgun (WGS) entry which is preliminary data.</text>
</comment>
<evidence type="ECO:0000259" key="4">
    <source>
        <dbReference type="PROSITE" id="PS50011"/>
    </source>
</evidence>
<accession>A0A8S1R8U0</accession>
<dbReference type="AlphaFoldDB" id="A0A8S1R8U0"/>
<keyword evidence="3" id="KW-0067">ATP-binding</keyword>
<dbReference type="InterPro" id="IPR008271">
    <property type="entry name" value="Ser/Thr_kinase_AS"/>
</dbReference>
<dbReference type="OrthoDB" id="10252354at2759"/>
<dbReference type="FunFam" id="1.10.510.10:FF:000571">
    <property type="entry name" value="Maternal embryonic leucine zipper kinase"/>
    <property type="match status" value="1"/>
</dbReference>
<protein>
    <recommendedName>
        <fullName evidence="4">Protein kinase domain-containing protein</fullName>
    </recommendedName>
</protein>
<dbReference type="GO" id="GO:0005737">
    <property type="term" value="C:cytoplasm"/>
    <property type="evidence" value="ECO:0007669"/>
    <property type="project" value="TreeGrafter"/>
</dbReference>
<dbReference type="PROSITE" id="PS00108">
    <property type="entry name" value="PROTEIN_KINASE_ST"/>
    <property type="match status" value="1"/>
</dbReference>
<dbReference type="GO" id="GO:0004674">
    <property type="term" value="F:protein serine/threonine kinase activity"/>
    <property type="evidence" value="ECO:0007669"/>
    <property type="project" value="TreeGrafter"/>
</dbReference>
<reference evidence="5" key="1">
    <citation type="submission" date="2021-01" db="EMBL/GenBank/DDBJ databases">
        <authorList>
            <consortium name="Genoscope - CEA"/>
            <person name="William W."/>
        </authorList>
    </citation>
    <scope>NUCLEOTIDE SEQUENCE</scope>
</reference>
<evidence type="ECO:0000313" key="5">
    <source>
        <dbReference type="EMBL" id="CAD8124248.1"/>
    </source>
</evidence>
<dbReference type="InterPro" id="IPR000719">
    <property type="entry name" value="Prot_kinase_dom"/>
</dbReference>
<keyword evidence="6" id="KW-1185">Reference proteome</keyword>
<dbReference type="GO" id="GO:0035556">
    <property type="term" value="P:intracellular signal transduction"/>
    <property type="evidence" value="ECO:0007669"/>
    <property type="project" value="TreeGrafter"/>
</dbReference>
<keyword evidence="2" id="KW-0547">Nucleotide-binding</keyword>
<evidence type="ECO:0000313" key="6">
    <source>
        <dbReference type="Proteomes" id="UP000692954"/>
    </source>
</evidence>
<dbReference type="PANTHER" id="PTHR24346">
    <property type="entry name" value="MAP/MICROTUBULE AFFINITY-REGULATING KINASE"/>
    <property type="match status" value="1"/>
</dbReference>
<dbReference type="EMBL" id="CAJJDN010000150">
    <property type="protein sequence ID" value="CAD8124248.1"/>
    <property type="molecule type" value="Genomic_DNA"/>
</dbReference>
<dbReference type="GO" id="GO:0005524">
    <property type="term" value="F:ATP binding"/>
    <property type="evidence" value="ECO:0007669"/>
    <property type="project" value="UniProtKB-KW"/>
</dbReference>
<organism evidence="5 6">
    <name type="scientific">Paramecium sonneborni</name>
    <dbReference type="NCBI Taxonomy" id="65129"/>
    <lineage>
        <taxon>Eukaryota</taxon>
        <taxon>Sar</taxon>
        <taxon>Alveolata</taxon>
        <taxon>Ciliophora</taxon>
        <taxon>Intramacronucleata</taxon>
        <taxon>Oligohymenophorea</taxon>
        <taxon>Peniculida</taxon>
        <taxon>Parameciidae</taxon>
        <taxon>Paramecium</taxon>
    </lineage>
</organism>
<dbReference type="Proteomes" id="UP000692954">
    <property type="component" value="Unassembled WGS sequence"/>
</dbReference>
<dbReference type="SMART" id="SM00220">
    <property type="entry name" value="S_TKc"/>
    <property type="match status" value="1"/>
</dbReference>
<evidence type="ECO:0000256" key="1">
    <source>
        <dbReference type="ARBA" id="ARBA00011245"/>
    </source>
</evidence>
<proteinExistence type="predicted"/>
<sequence>MLSQLRQNSSFLQQKYDIIKKIGEGGQGVVLLGQNKFTKQLVAIKKIKYQACLGQELDGIYKESIILKNLDHKNIVKMHYCYLMQNQKEITLVMEYLNGGSLINQANAKLSESDAKLYSKQIVDAIAYCHEKNIVHCDLKLENIMLTFQNSKQIKIIDFGVSNYIGQQQQIDNVLGTLSYLAPEKLMKSQKQIQPSQDVWAIGCIIYGLVFGSLPFDGVNSSETCRNIIQCNYSFPKKNINKDLTNLLSQIFINNPKKRINIFDIQNHTWFKEQPQLQKLNFNQISSHNGRSVSVSIMNSQKKSKDEDQIQIFSQRKIIFNRRSNTRNDKLSFLNKIK</sequence>
<evidence type="ECO:0000256" key="2">
    <source>
        <dbReference type="ARBA" id="ARBA00022741"/>
    </source>
</evidence>
<dbReference type="Pfam" id="PF00069">
    <property type="entry name" value="Pkinase"/>
    <property type="match status" value="1"/>
</dbReference>
<dbReference type="PROSITE" id="PS50011">
    <property type="entry name" value="PROTEIN_KINASE_DOM"/>
    <property type="match status" value="1"/>
</dbReference>